<dbReference type="EMBL" id="CM009752">
    <property type="protein sequence ID" value="PUZ61153.1"/>
    <property type="molecule type" value="Genomic_DNA"/>
</dbReference>
<organism evidence="1 2">
    <name type="scientific">Panicum hallii var. hallii</name>
    <dbReference type="NCBI Taxonomy" id="1504633"/>
    <lineage>
        <taxon>Eukaryota</taxon>
        <taxon>Viridiplantae</taxon>
        <taxon>Streptophyta</taxon>
        <taxon>Embryophyta</taxon>
        <taxon>Tracheophyta</taxon>
        <taxon>Spermatophyta</taxon>
        <taxon>Magnoliopsida</taxon>
        <taxon>Liliopsida</taxon>
        <taxon>Poales</taxon>
        <taxon>Poaceae</taxon>
        <taxon>PACMAD clade</taxon>
        <taxon>Panicoideae</taxon>
        <taxon>Panicodae</taxon>
        <taxon>Paniceae</taxon>
        <taxon>Panicinae</taxon>
        <taxon>Panicum</taxon>
        <taxon>Panicum sect. Panicum</taxon>
    </lineage>
</organism>
<reference evidence="1 2" key="1">
    <citation type="submission" date="2018-04" db="EMBL/GenBank/DDBJ databases">
        <title>WGS assembly of Panicum hallii var. hallii HAL2.</title>
        <authorList>
            <person name="Lovell J."/>
            <person name="Jenkins J."/>
            <person name="Lowry D."/>
            <person name="Mamidi S."/>
            <person name="Sreedasyam A."/>
            <person name="Weng X."/>
            <person name="Barry K."/>
            <person name="Bonette J."/>
            <person name="Campitelli B."/>
            <person name="Daum C."/>
            <person name="Gordon S."/>
            <person name="Gould B."/>
            <person name="Lipzen A."/>
            <person name="MacQueen A."/>
            <person name="Palacio-Mejia J."/>
            <person name="Plott C."/>
            <person name="Shakirov E."/>
            <person name="Shu S."/>
            <person name="Yoshinaga Y."/>
            <person name="Zane M."/>
            <person name="Rokhsar D."/>
            <person name="Grimwood J."/>
            <person name="Schmutz J."/>
            <person name="Juenger T."/>
        </authorList>
    </citation>
    <scope>NUCLEOTIDE SEQUENCE [LARGE SCALE GENOMIC DNA]</scope>
    <source>
        <strain evidence="2">cv. HAL2</strain>
    </source>
</reference>
<evidence type="ECO:0000313" key="2">
    <source>
        <dbReference type="Proteomes" id="UP000244336"/>
    </source>
</evidence>
<evidence type="ECO:0000313" key="1">
    <source>
        <dbReference type="EMBL" id="PUZ61153.1"/>
    </source>
</evidence>
<dbReference type="Gramene" id="PUZ61153">
    <property type="protein sequence ID" value="PUZ61153"/>
    <property type="gene ID" value="GQ55_4G251200"/>
</dbReference>
<proteinExistence type="predicted"/>
<dbReference type="AlphaFoldDB" id="A0A2T7E000"/>
<dbReference type="Proteomes" id="UP000244336">
    <property type="component" value="Chromosome 4"/>
</dbReference>
<name>A0A2T7E000_9POAL</name>
<protein>
    <submittedName>
        <fullName evidence="1">Uncharacterized protein</fullName>
    </submittedName>
</protein>
<accession>A0A2T7E000</accession>
<gene>
    <name evidence="1" type="ORF">GQ55_4G251200</name>
</gene>
<sequence>MDLDASHRPALSERTRTMTVNLVFSFSRCLVTSRAKTVKSSLSTRSAKCGVSRASSTALVTRATFSPLSRAPSTTSLSSSVSS</sequence>
<keyword evidence="2" id="KW-1185">Reference proteome</keyword>